<organism evidence="6 7">
    <name type="scientific">Roseofilum capinflatum BLCC-M114</name>
    <dbReference type="NCBI Taxonomy" id="3022440"/>
    <lineage>
        <taxon>Bacteria</taxon>
        <taxon>Bacillati</taxon>
        <taxon>Cyanobacteriota</taxon>
        <taxon>Cyanophyceae</taxon>
        <taxon>Desertifilales</taxon>
        <taxon>Desertifilaceae</taxon>
        <taxon>Roseofilum</taxon>
        <taxon>Roseofilum capinflatum</taxon>
    </lineage>
</organism>
<dbReference type="SUPFAM" id="SSF53613">
    <property type="entry name" value="Ribokinase-like"/>
    <property type="match status" value="1"/>
</dbReference>
<dbReference type="CDD" id="cd01169">
    <property type="entry name" value="HMPP_kinase"/>
    <property type="match status" value="1"/>
</dbReference>
<feature type="domain" description="Pyridoxamine kinase/Phosphomethylpyrimidine kinase" evidence="5">
    <location>
        <begin position="15"/>
        <end position="260"/>
    </location>
</feature>
<dbReference type="PANTHER" id="PTHR20858">
    <property type="entry name" value="PHOSPHOMETHYLPYRIMIDINE KINASE"/>
    <property type="match status" value="1"/>
</dbReference>
<gene>
    <name evidence="6" type="primary">thiD</name>
    <name evidence="6" type="ORF">PMG25_04485</name>
</gene>
<dbReference type="Gene3D" id="3.40.1190.20">
    <property type="match status" value="1"/>
</dbReference>
<comment type="catalytic activity">
    <reaction evidence="1">
        <text>4-amino-5-hydroxymethyl-2-methylpyrimidine + ATP = 4-amino-2-methyl-5-(phosphooxymethyl)pyrimidine + ADP + H(+)</text>
        <dbReference type="Rhea" id="RHEA:23096"/>
        <dbReference type="ChEBI" id="CHEBI:15378"/>
        <dbReference type="ChEBI" id="CHEBI:16892"/>
        <dbReference type="ChEBI" id="CHEBI:30616"/>
        <dbReference type="ChEBI" id="CHEBI:58354"/>
        <dbReference type="ChEBI" id="CHEBI:456216"/>
        <dbReference type="EC" id="2.7.1.49"/>
    </reaction>
</comment>
<evidence type="ECO:0000313" key="7">
    <source>
        <dbReference type="Proteomes" id="UP001235849"/>
    </source>
</evidence>
<dbReference type="RefSeq" id="WP_283765710.1">
    <property type="nucleotide sequence ID" value="NZ_JAQOSO010000019.1"/>
</dbReference>
<comment type="catalytic activity">
    <reaction evidence="2">
        <text>4-amino-2-methyl-5-(phosphooxymethyl)pyrimidine + ATP = 4-amino-2-methyl-5-(diphosphooxymethyl)pyrimidine + ADP</text>
        <dbReference type="Rhea" id="RHEA:19893"/>
        <dbReference type="ChEBI" id="CHEBI:30616"/>
        <dbReference type="ChEBI" id="CHEBI:57841"/>
        <dbReference type="ChEBI" id="CHEBI:58354"/>
        <dbReference type="ChEBI" id="CHEBI:456216"/>
        <dbReference type="EC" id="2.7.4.7"/>
    </reaction>
</comment>
<evidence type="ECO:0000256" key="4">
    <source>
        <dbReference type="ARBA" id="ARBA00022977"/>
    </source>
</evidence>
<dbReference type="PANTHER" id="PTHR20858:SF17">
    <property type="entry name" value="HYDROXYMETHYLPYRIMIDINE_PHOSPHOMETHYLPYRIMIDINE KINASE THI20-RELATED"/>
    <property type="match status" value="1"/>
</dbReference>
<dbReference type="InterPro" id="IPR004399">
    <property type="entry name" value="HMP/HMP-P_kinase_dom"/>
</dbReference>
<dbReference type="EMBL" id="JAQOSO010000019">
    <property type="protein sequence ID" value="MDJ1173344.1"/>
    <property type="molecule type" value="Genomic_DNA"/>
</dbReference>
<keyword evidence="6" id="KW-0418">Kinase</keyword>
<dbReference type="NCBIfam" id="TIGR00097">
    <property type="entry name" value="HMP-P_kinase"/>
    <property type="match status" value="1"/>
</dbReference>
<evidence type="ECO:0000313" key="6">
    <source>
        <dbReference type="EMBL" id="MDJ1173344.1"/>
    </source>
</evidence>
<name>A0ABT7B416_9CYAN</name>
<dbReference type="GO" id="GO:0008972">
    <property type="term" value="F:phosphomethylpyrimidine kinase activity"/>
    <property type="evidence" value="ECO:0007669"/>
    <property type="project" value="UniProtKB-EC"/>
</dbReference>
<evidence type="ECO:0000256" key="3">
    <source>
        <dbReference type="ARBA" id="ARBA00004769"/>
    </source>
</evidence>
<dbReference type="EC" id="2.7.4.7" evidence="6"/>
<keyword evidence="4" id="KW-0784">Thiamine biosynthesis</keyword>
<proteinExistence type="predicted"/>
<keyword evidence="6" id="KW-0808">Transferase</keyword>
<dbReference type="GO" id="GO:0008902">
    <property type="term" value="F:hydroxymethylpyrimidine kinase activity"/>
    <property type="evidence" value="ECO:0007669"/>
    <property type="project" value="UniProtKB-EC"/>
</dbReference>
<evidence type="ECO:0000259" key="5">
    <source>
        <dbReference type="Pfam" id="PF08543"/>
    </source>
</evidence>
<dbReference type="Proteomes" id="UP001235849">
    <property type="component" value="Unassembled WGS sequence"/>
</dbReference>
<dbReference type="Pfam" id="PF08543">
    <property type="entry name" value="Phos_pyr_kin"/>
    <property type="match status" value="1"/>
</dbReference>
<keyword evidence="7" id="KW-1185">Reference proteome</keyword>
<dbReference type="InterPro" id="IPR029056">
    <property type="entry name" value="Ribokinase-like"/>
</dbReference>
<comment type="pathway">
    <text evidence="3">Cofactor biosynthesis; thiamine diphosphate biosynthesis; 4-amino-2-methyl-5-diphosphomethylpyrimidine from 5-amino-1-(5-phospho-D-ribosyl)imidazole: step 3/3.</text>
</comment>
<dbReference type="EC" id="2.7.1.49" evidence="6"/>
<sequence>MQSKIPVVLTIAGSDSGGGAGIQADLRTFAFHCVHGASALTCVTAQNTVAVNRVDALPPKAVVAQLDAVVDDLGVQALKTGMLLNAEIIEAVSDRLQTLQLRPLVVDPVMVSRSGAQLIDRQAVETLQQALIPQATIVTPNRYEAQLLTGVEINSLQAMKEAAETLKWQSGVQGVLIKGGGMTGELRGIDVLLDNQEMVVLETECIDTRNTHGTGCTLSAAIAANLATGHSIGDSVRQAKHYVTEALKWSLEIGQGTGPVGHFFPLCLN</sequence>
<protein>
    <submittedName>
        <fullName evidence="6">Bifunctional hydroxymethylpyrimidine kinase/phosphomethylpyrimidine kinase</fullName>
        <ecNumber evidence="6">2.7.1.49</ecNumber>
        <ecNumber evidence="6">2.7.4.7</ecNumber>
    </submittedName>
</protein>
<comment type="caution">
    <text evidence="6">The sequence shown here is derived from an EMBL/GenBank/DDBJ whole genome shotgun (WGS) entry which is preliminary data.</text>
</comment>
<accession>A0ABT7B416</accession>
<reference evidence="6 7" key="1">
    <citation type="submission" date="2023-01" db="EMBL/GenBank/DDBJ databases">
        <title>Novel diversity within Roseofilum (Cyanobacteria; Desertifilaceae) from marine benthic mats with descriptions of four novel species.</title>
        <authorList>
            <person name="Wang Y."/>
            <person name="Berthold D.E."/>
            <person name="Hu J."/>
            <person name="Lefler F.W."/>
            <person name="Laughinghouse H.D. IV."/>
        </authorList>
    </citation>
    <scope>NUCLEOTIDE SEQUENCE [LARGE SCALE GENOMIC DNA]</scope>
    <source>
        <strain evidence="6 7">BLCC-M114</strain>
    </source>
</reference>
<evidence type="ECO:0000256" key="2">
    <source>
        <dbReference type="ARBA" id="ARBA00000565"/>
    </source>
</evidence>
<dbReference type="InterPro" id="IPR013749">
    <property type="entry name" value="PM/HMP-P_kinase-1"/>
</dbReference>
<evidence type="ECO:0000256" key="1">
    <source>
        <dbReference type="ARBA" id="ARBA00000151"/>
    </source>
</evidence>